<feature type="signal peptide" evidence="10">
    <location>
        <begin position="1"/>
        <end position="21"/>
    </location>
</feature>
<evidence type="ECO:0000313" key="13">
    <source>
        <dbReference type="Proteomes" id="UP000198748"/>
    </source>
</evidence>
<keyword evidence="5" id="KW-0997">Cell inner membrane</keyword>
<dbReference type="InterPro" id="IPR006260">
    <property type="entry name" value="TonB/TolA_C"/>
</dbReference>
<feature type="chain" id="PRO_5011609131" evidence="10">
    <location>
        <begin position="22"/>
        <end position="243"/>
    </location>
</feature>
<evidence type="ECO:0000256" key="5">
    <source>
        <dbReference type="ARBA" id="ARBA00022519"/>
    </source>
</evidence>
<keyword evidence="10" id="KW-0732">Signal</keyword>
<proteinExistence type="inferred from homology"/>
<dbReference type="InterPro" id="IPR051045">
    <property type="entry name" value="TonB-dependent_transducer"/>
</dbReference>
<name>A0A1G7Y8D7_9BACT</name>
<dbReference type="GO" id="GO:0098797">
    <property type="term" value="C:plasma membrane protein complex"/>
    <property type="evidence" value="ECO:0007669"/>
    <property type="project" value="TreeGrafter"/>
</dbReference>
<evidence type="ECO:0000256" key="2">
    <source>
        <dbReference type="ARBA" id="ARBA00006555"/>
    </source>
</evidence>
<dbReference type="PROSITE" id="PS52015">
    <property type="entry name" value="TONB_CTD"/>
    <property type="match status" value="1"/>
</dbReference>
<dbReference type="PANTHER" id="PTHR33446">
    <property type="entry name" value="PROTEIN TONB-RELATED"/>
    <property type="match status" value="1"/>
</dbReference>
<dbReference type="GO" id="GO:0055085">
    <property type="term" value="P:transmembrane transport"/>
    <property type="evidence" value="ECO:0007669"/>
    <property type="project" value="InterPro"/>
</dbReference>
<dbReference type="GO" id="GO:0015031">
    <property type="term" value="P:protein transport"/>
    <property type="evidence" value="ECO:0007669"/>
    <property type="project" value="UniProtKB-KW"/>
</dbReference>
<dbReference type="SUPFAM" id="SSF74653">
    <property type="entry name" value="TolA/TonB C-terminal domain"/>
    <property type="match status" value="1"/>
</dbReference>
<dbReference type="InterPro" id="IPR037682">
    <property type="entry name" value="TonB_C"/>
</dbReference>
<comment type="similarity">
    <text evidence="2">Belongs to the TonB family.</text>
</comment>
<evidence type="ECO:0000256" key="9">
    <source>
        <dbReference type="ARBA" id="ARBA00023136"/>
    </source>
</evidence>
<dbReference type="PROSITE" id="PS51257">
    <property type="entry name" value="PROKAR_LIPOPROTEIN"/>
    <property type="match status" value="1"/>
</dbReference>
<keyword evidence="13" id="KW-1185">Reference proteome</keyword>
<dbReference type="GO" id="GO:0031992">
    <property type="term" value="F:energy transducer activity"/>
    <property type="evidence" value="ECO:0007669"/>
    <property type="project" value="TreeGrafter"/>
</dbReference>
<dbReference type="Pfam" id="PF03544">
    <property type="entry name" value="TonB_C"/>
    <property type="match status" value="1"/>
</dbReference>
<evidence type="ECO:0000256" key="7">
    <source>
        <dbReference type="ARBA" id="ARBA00022927"/>
    </source>
</evidence>
<dbReference type="Gene3D" id="3.30.1150.10">
    <property type="match status" value="1"/>
</dbReference>
<reference evidence="13" key="1">
    <citation type="submission" date="2016-10" db="EMBL/GenBank/DDBJ databases">
        <authorList>
            <person name="Varghese N."/>
            <person name="Submissions S."/>
        </authorList>
    </citation>
    <scope>NUCLEOTIDE SEQUENCE [LARGE SCALE GENOMIC DNA]</scope>
    <source>
        <strain evidence="13">DSM 25329</strain>
    </source>
</reference>
<evidence type="ECO:0000256" key="10">
    <source>
        <dbReference type="SAM" id="SignalP"/>
    </source>
</evidence>
<keyword evidence="6" id="KW-0812">Transmembrane</keyword>
<dbReference type="AlphaFoldDB" id="A0A1G7Y8D7"/>
<sequence>MKLYYSFVFLLLFSCKSVCFAQEDTIRIFYDKDWNEIPKSPTAAFYRIAYNNDNGFWQVNDYYSDGKLQMTGVFLDRAMIKKQGSFEWYHPSGKLKTKATYMNGRLIDEEITYYENGQIDTYRHFDNSGKQTDEKMYKPDGSESVCSQAEYPGGLPEMYRFLTENVKYPRSLRRRNIEGKVFVSFIVDATGKLSQLFVLASPHNLMAEEAIRVVRAMPNWKPAERDGVKVAIKYNLPINFQLD</sequence>
<gene>
    <name evidence="12" type="ORF">SAMN04487996_12588</name>
</gene>
<protein>
    <submittedName>
        <fullName evidence="12">TonB family C-terminal domain-containing protein</fullName>
    </submittedName>
</protein>
<keyword evidence="8" id="KW-1133">Transmembrane helix</keyword>
<dbReference type="InterPro" id="IPR011652">
    <property type="entry name" value="MORN_2"/>
</dbReference>
<evidence type="ECO:0000256" key="4">
    <source>
        <dbReference type="ARBA" id="ARBA00022475"/>
    </source>
</evidence>
<keyword evidence="7" id="KW-0653">Protein transport</keyword>
<dbReference type="PANTHER" id="PTHR33446:SF2">
    <property type="entry name" value="PROTEIN TONB"/>
    <property type="match status" value="1"/>
</dbReference>
<accession>A0A1G7Y8D7</accession>
<evidence type="ECO:0000256" key="6">
    <source>
        <dbReference type="ARBA" id="ARBA00022692"/>
    </source>
</evidence>
<dbReference type="NCBIfam" id="TIGR01352">
    <property type="entry name" value="tonB_Cterm"/>
    <property type="match status" value="1"/>
</dbReference>
<evidence type="ECO:0000256" key="1">
    <source>
        <dbReference type="ARBA" id="ARBA00004383"/>
    </source>
</evidence>
<keyword evidence="3" id="KW-0813">Transport</keyword>
<dbReference type="EMBL" id="FNAN01000025">
    <property type="protein sequence ID" value="SDG92738.1"/>
    <property type="molecule type" value="Genomic_DNA"/>
</dbReference>
<organism evidence="12 13">
    <name type="scientific">Dyadobacter soli</name>
    <dbReference type="NCBI Taxonomy" id="659014"/>
    <lineage>
        <taxon>Bacteria</taxon>
        <taxon>Pseudomonadati</taxon>
        <taxon>Bacteroidota</taxon>
        <taxon>Cytophagia</taxon>
        <taxon>Cytophagales</taxon>
        <taxon>Spirosomataceae</taxon>
        <taxon>Dyadobacter</taxon>
    </lineage>
</organism>
<keyword evidence="4" id="KW-1003">Cell membrane</keyword>
<evidence type="ECO:0000259" key="11">
    <source>
        <dbReference type="PROSITE" id="PS52015"/>
    </source>
</evidence>
<dbReference type="Gene3D" id="3.90.930.1">
    <property type="match status" value="1"/>
</dbReference>
<dbReference type="Proteomes" id="UP000198748">
    <property type="component" value="Unassembled WGS sequence"/>
</dbReference>
<evidence type="ECO:0000313" key="12">
    <source>
        <dbReference type="EMBL" id="SDG92738.1"/>
    </source>
</evidence>
<dbReference type="RefSeq" id="WP_090157087.1">
    <property type="nucleotide sequence ID" value="NZ_FNAN01000025.1"/>
</dbReference>
<dbReference type="Pfam" id="PF07661">
    <property type="entry name" value="MORN_2"/>
    <property type="match status" value="2"/>
</dbReference>
<comment type="subcellular location">
    <subcellularLocation>
        <location evidence="1">Cell inner membrane</location>
        <topology evidence="1">Single-pass membrane protein</topology>
        <orientation evidence="1">Periplasmic side</orientation>
    </subcellularLocation>
</comment>
<dbReference type="STRING" id="659014.SAMN04487996_12588"/>
<dbReference type="SUPFAM" id="SSF82185">
    <property type="entry name" value="Histone H3 K4-specific methyltransferase SET7/9 N-terminal domain"/>
    <property type="match status" value="1"/>
</dbReference>
<dbReference type="OrthoDB" id="934760at2"/>
<evidence type="ECO:0000256" key="3">
    <source>
        <dbReference type="ARBA" id="ARBA00022448"/>
    </source>
</evidence>
<evidence type="ECO:0000256" key="8">
    <source>
        <dbReference type="ARBA" id="ARBA00022989"/>
    </source>
</evidence>
<keyword evidence="9" id="KW-0472">Membrane</keyword>
<feature type="domain" description="TonB C-terminal" evidence="11">
    <location>
        <begin position="153"/>
        <end position="243"/>
    </location>
</feature>